<name>A0A7W5FK53_9ACTN</name>
<dbReference type="RefSeq" id="WP_183227567.1">
    <property type="nucleotide sequence ID" value="NZ_BMPW01000053.1"/>
</dbReference>
<dbReference type="EMBL" id="JACHXF010000034">
    <property type="protein sequence ID" value="MBB3101215.1"/>
    <property type="molecule type" value="Genomic_DNA"/>
</dbReference>
<dbReference type="Proteomes" id="UP000590749">
    <property type="component" value="Unassembled WGS sequence"/>
</dbReference>
<evidence type="ECO:0000256" key="1">
    <source>
        <dbReference type="SAM" id="MobiDB-lite"/>
    </source>
</evidence>
<reference evidence="2 3" key="1">
    <citation type="submission" date="2020-08" db="EMBL/GenBank/DDBJ databases">
        <title>Genomic Encyclopedia of Type Strains, Phase III (KMG-III): the genomes of soil and plant-associated and newly described type strains.</title>
        <authorList>
            <person name="Whitman W."/>
        </authorList>
    </citation>
    <scope>NUCLEOTIDE SEQUENCE [LARGE SCALE GENOMIC DNA]</scope>
    <source>
        <strain evidence="2 3">CECT 3287</strain>
    </source>
</reference>
<dbReference type="AlphaFoldDB" id="A0A7W5FK53"/>
<evidence type="ECO:0000313" key="2">
    <source>
        <dbReference type="EMBL" id="MBB3101215.1"/>
    </source>
</evidence>
<comment type="caution">
    <text evidence="2">The sequence shown here is derived from an EMBL/GenBank/DDBJ whole genome shotgun (WGS) entry which is preliminary data.</text>
</comment>
<feature type="compositionally biased region" description="Basic residues" evidence="1">
    <location>
        <begin position="1"/>
        <end position="11"/>
    </location>
</feature>
<gene>
    <name evidence="2" type="ORF">FHR83_008943</name>
</gene>
<dbReference type="InterPro" id="IPR011048">
    <property type="entry name" value="Haem_d1_sf"/>
</dbReference>
<proteinExistence type="predicted"/>
<evidence type="ECO:0000313" key="3">
    <source>
        <dbReference type="Proteomes" id="UP000590749"/>
    </source>
</evidence>
<dbReference type="SUPFAM" id="SSF51004">
    <property type="entry name" value="C-terminal (heme d1) domain of cytochrome cd1-nitrite reductase"/>
    <property type="match status" value="1"/>
</dbReference>
<protein>
    <recommendedName>
        <fullName evidence="4">Lactonase, 7-bladed beta-propeller</fullName>
    </recommendedName>
</protein>
<evidence type="ECO:0008006" key="4">
    <source>
        <dbReference type="Google" id="ProtNLM"/>
    </source>
</evidence>
<dbReference type="InterPro" id="IPR015943">
    <property type="entry name" value="WD40/YVTN_repeat-like_dom_sf"/>
</dbReference>
<keyword evidence="3" id="KW-1185">Reference proteome</keyword>
<sequence>MRPAVHQRRGGPGRPGRPLIDTGTNRIVHTIATTLPVSPLHVTSGRTLLAGQWRYAALGSGGGFTPLDGMLTSYDTDGWNPAGGTGTQRLPINIRSDPSGERAFVSNLNSGTVSVVELSGMRTVGVLTVDRSGKTAGKRYEQGVHGLAFISS</sequence>
<dbReference type="Gene3D" id="2.130.10.10">
    <property type="entry name" value="YVTN repeat-like/Quinoprotein amine dehydrogenase"/>
    <property type="match status" value="1"/>
</dbReference>
<accession>A0A7W5FK53</accession>
<organism evidence="2 3">
    <name type="scientific">Actinoplanes campanulatus</name>
    <dbReference type="NCBI Taxonomy" id="113559"/>
    <lineage>
        <taxon>Bacteria</taxon>
        <taxon>Bacillati</taxon>
        <taxon>Actinomycetota</taxon>
        <taxon>Actinomycetes</taxon>
        <taxon>Micromonosporales</taxon>
        <taxon>Micromonosporaceae</taxon>
        <taxon>Actinoplanes</taxon>
    </lineage>
</organism>
<feature type="region of interest" description="Disordered" evidence="1">
    <location>
        <begin position="1"/>
        <end position="21"/>
    </location>
</feature>